<dbReference type="EMBL" id="KI964185">
    <property type="protein sequence ID" value="EUC40218.1"/>
    <property type="molecule type" value="Genomic_DNA"/>
</dbReference>
<dbReference type="AlphaFoldDB" id="W6YRV4"/>
<protein>
    <submittedName>
        <fullName evidence="1">Uncharacterized protein</fullName>
    </submittedName>
</protein>
<dbReference type="RefSeq" id="XP_007693258.1">
    <property type="nucleotide sequence ID" value="XM_007695068.1"/>
</dbReference>
<gene>
    <name evidence="1" type="ORF">COCMIDRAFT_30805</name>
</gene>
<keyword evidence="2" id="KW-1185">Reference proteome</keyword>
<sequence length="171" mass="18697">MSNRRIKRLVVCVDRQTRVRVKYDNESVKRQAKRWNGWVSHGAGLAACFDCVRCVLITWHGAELARCGGVGRRASRRSKYQKQELAPSTTITYLPSYMSQAVACSLQPAACSNRKGPAPGVTIDASLVLVLVLVVQPTSGRIVAPAPLAPPCACPRPTTLTDKTFAYRLLT</sequence>
<organism evidence="1 2">
    <name type="scientific">Bipolaris oryzae ATCC 44560</name>
    <dbReference type="NCBI Taxonomy" id="930090"/>
    <lineage>
        <taxon>Eukaryota</taxon>
        <taxon>Fungi</taxon>
        <taxon>Dikarya</taxon>
        <taxon>Ascomycota</taxon>
        <taxon>Pezizomycotina</taxon>
        <taxon>Dothideomycetes</taxon>
        <taxon>Pleosporomycetidae</taxon>
        <taxon>Pleosporales</taxon>
        <taxon>Pleosporineae</taxon>
        <taxon>Pleosporaceae</taxon>
        <taxon>Bipolaris</taxon>
    </lineage>
</organism>
<evidence type="ECO:0000313" key="2">
    <source>
        <dbReference type="Proteomes" id="UP000054032"/>
    </source>
</evidence>
<dbReference type="GeneID" id="19121746"/>
<dbReference type="HOGENOM" id="CLU_1562605_0_0_1"/>
<reference evidence="1 2" key="1">
    <citation type="journal article" date="2013" name="PLoS Genet.">
        <title>Comparative genome structure, secondary metabolite, and effector coding capacity across Cochliobolus pathogens.</title>
        <authorList>
            <person name="Condon B.J."/>
            <person name="Leng Y."/>
            <person name="Wu D."/>
            <person name="Bushley K.E."/>
            <person name="Ohm R.A."/>
            <person name="Otillar R."/>
            <person name="Martin J."/>
            <person name="Schackwitz W."/>
            <person name="Grimwood J."/>
            <person name="MohdZainudin N."/>
            <person name="Xue C."/>
            <person name="Wang R."/>
            <person name="Manning V.A."/>
            <person name="Dhillon B."/>
            <person name="Tu Z.J."/>
            <person name="Steffenson B.J."/>
            <person name="Salamov A."/>
            <person name="Sun H."/>
            <person name="Lowry S."/>
            <person name="LaButti K."/>
            <person name="Han J."/>
            <person name="Copeland A."/>
            <person name="Lindquist E."/>
            <person name="Barry K."/>
            <person name="Schmutz J."/>
            <person name="Baker S.E."/>
            <person name="Ciuffetti L.M."/>
            <person name="Grigoriev I.V."/>
            <person name="Zhong S."/>
            <person name="Turgeon B.G."/>
        </authorList>
    </citation>
    <scope>NUCLEOTIDE SEQUENCE [LARGE SCALE GENOMIC DNA]</scope>
    <source>
        <strain evidence="1 2">ATCC 44560</strain>
    </source>
</reference>
<dbReference type="KEGG" id="bor:COCMIDRAFT_30805"/>
<accession>W6YRV4</accession>
<name>W6YRV4_COCMI</name>
<evidence type="ECO:0000313" key="1">
    <source>
        <dbReference type="EMBL" id="EUC40218.1"/>
    </source>
</evidence>
<dbReference type="Proteomes" id="UP000054032">
    <property type="component" value="Unassembled WGS sequence"/>
</dbReference>
<proteinExistence type="predicted"/>